<gene>
    <name evidence="7" type="ORF">ASIM_LOCUS8006</name>
</gene>
<evidence type="ECO:0000256" key="3">
    <source>
        <dbReference type="ARBA" id="ARBA00022946"/>
    </source>
</evidence>
<keyword evidence="3" id="KW-0809">Transit peptide</keyword>
<accession>A0A0M3JKS5</accession>
<protein>
    <submittedName>
        <fullName evidence="9">28S ribosomal protein S24, mitochondrial (inferred by orthology to a C. elegans protein)</fullName>
    </submittedName>
</protein>
<evidence type="ECO:0000256" key="2">
    <source>
        <dbReference type="ARBA" id="ARBA00010761"/>
    </source>
</evidence>
<evidence type="ECO:0000256" key="4">
    <source>
        <dbReference type="ARBA" id="ARBA00022980"/>
    </source>
</evidence>
<dbReference type="Proteomes" id="UP000267096">
    <property type="component" value="Unassembled WGS sequence"/>
</dbReference>
<dbReference type="Pfam" id="PF14955">
    <property type="entry name" value="MRP-S24"/>
    <property type="match status" value="1"/>
</dbReference>
<dbReference type="PANTHER" id="PTHR21244:SF1">
    <property type="entry name" value="SMALL RIBOSOMAL SUBUNIT PROTEIN US3M"/>
    <property type="match status" value="1"/>
</dbReference>
<evidence type="ECO:0000256" key="5">
    <source>
        <dbReference type="ARBA" id="ARBA00023128"/>
    </source>
</evidence>
<evidence type="ECO:0000313" key="8">
    <source>
        <dbReference type="Proteomes" id="UP000267096"/>
    </source>
</evidence>
<evidence type="ECO:0000313" key="9">
    <source>
        <dbReference type="WBParaSite" id="ASIM_0000825101-mRNA-1"/>
    </source>
</evidence>
<dbReference type="GO" id="GO:0006412">
    <property type="term" value="P:translation"/>
    <property type="evidence" value="ECO:0007669"/>
    <property type="project" value="TreeGrafter"/>
</dbReference>
<proteinExistence type="inferred from homology"/>
<sequence>MLRTAWKSPIFVKELDGILLSPASSTQILSNLSQKSISSTAVLHKSRADSFYPNIKRDIIVFKATIDRSQMLTYEMAQRPHHIGVKKAWLTWHSQNLEEFRQTQPYQVLTLVTTENEFLPFLI</sequence>
<reference evidence="7 8" key="2">
    <citation type="submission" date="2018-11" db="EMBL/GenBank/DDBJ databases">
        <authorList>
            <consortium name="Pathogen Informatics"/>
        </authorList>
    </citation>
    <scope>NUCLEOTIDE SEQUENCE [LARGE SCALE GENOMIC DNA]</scope>
</reference>
<dbReference type="WBParaSite" id="ASIM_0000825101-mRNA-1">
    <property type="protein sequence ID" value="ASIM_0000825101-mRNA-1"/>
    <property type="gene ID" value="ASIM_0000825101"/>
</dbReference>
<comment type="subcellular location">
    <subcellularLocation>
        <location evidence="1">Mitochondrion</location>
    </subcellularLocation>
</comment>
<evidence type="ECO:0000313" key="7">
    <source>
        <dbReference type="EMBL" id="VDK30550.1"/>
    </source>
</evidence>
<evidence type="ECO:0000256" key="1">
    <source>
        <dbReference type="ARBA" id="ARBA00004173"/>
    </source>
</evidence>
<comment type="similarity">
    <text evidence="2">Belongs to the universal ribosomal protein uS3 family.</text>
</comment>
<dbReference type="GO" id="GO:0005840">
    <property type="term" value="C:ribosome"/>
    <property type="evidence" value="ECO:0007669"/>
    <property type="project" value="UniProtKB-KW"/>
</dbReference>
<dbReference type="PANTHER" id="PTHR21244">
    <property type="entry name" value="MITOCHONDRIAL 28S RIBOSOMAL PROTEIN S24"/>
    <property type="match status" value="1"/>
</dbReference>
<keyword evidence="5" id="KW-0496">Mitochondrion</keyword>
<keyword evidence="4" id="KW-0689">Ribosomal protein</keyword>
<dbReference type="OrthoDB" id="5950413at2759"/>
<keyword evidence="8" id="KW-1185">Reference proteome</keyword>
<dbReference type="AlphaFoldDB" id="A0A0M3JKS5"/>
<dbReference type="GO" id="GO:1990904">
    <property type="term" value="C:ribonucleoprotein complex"/>
    <property type="evidence" value="ECO:0007669"/>
    <property type="project" value="UniProtKB-KW"/>
</dbReference>
<dbReference type="InterPro" id="IPR026146">
    <property type="entry name" value="Ribosomal_uS3m"/>
</dbReference>
<dbReference type="GO" id="GO:0005739">
    <property type="term" value="C:mitochondrion"/>
    <property type="evidence" value="ECO:0007669"/>
    <property type="project" value="UniProtKB-SubCell"/>
</dbReference>
<keyword evidence="6" id="KW-0687">Ribonucleoprotein</keyword>
<organism evidence="9">
    <name type="scientific">Anisakis simplex</name>
    <name type="common">Herring worm</name>
    <dbReference type="NCBI Taxonomy" id="6269"/>
    <lineage>
        <taxon>Eukaryota</taxon>
        <taxon>Metazoa</taxon>
        <taxon>Ecdysozoa</taxon>
        <taxon>Nematoda</taxon>
        <taxon>Chromadorea</taxon>
        <taxon>Rhabditida</taxon>
        <taxon>Spirurina</taxon>
        <taxon>Ascaridomorpha</taxon>
        <taxon>Ascaridoidea</taxon>
        <taxon>Anisakidae</taxon>
        <taxon>Anisakis</taxon>
        <taxon>Anisakis simplex complex</taxon>
    </lineage>
</organism>
<dbReference type="EMBL" id="UYRR01020658">
    <property type="protein sequence ID" value="VDK30550.1"/>
    <property type="molecule type" value="Genomic_DNA"/>
</dbReference>
<name>A0A0M3JKS5_ANISI</name>
<reference evidence="9" key="1">
    <citation type="submission" date="2017-02" db="UniProtKB">
        <authorList>
            <consortium name="WormBaseParasite"/>
        </authorList>
    </citation>
    <scope>IDENTIFICATION</scope>
</reference>
<evidence type="ECO:0000256" key="6">
    <source>
        <dbReference type="ARBA" id="ARBA00023274"/>
    </source>
</evidence>